<evidence type="ECO:0000256" key="4">
    <source>
        <dbReference type="ARBA" id="ARBA00022679"/>
    </source>
</evidence>
<sequence>MKEMINKIICGDCLEVMKKIEDNSIDLIVTSPPYDNLRKYKGYNFDFKGIANELYRVIKEGGVVVWVVGDATIKGSETGTSFKQALYFKKIGFNLHDTM</sequence>
<keyword evidence="5" id="KW-0949">S-adenosyl-L-methionine</keyword>
<evidence type="ECO:0000259" key="9">
    <source>
        <dbReference type="Pfam" id="PF01555"/>
    </source>
</evidence>
<dbReference type="AlphaFoldDB" id="X1U4Y3"/>
<dbReference type="InterPro" id="IPR001091">
    <property type="entry name" value="RM_Methyltransferase"/>
</dbReference>
<organism evidence="10">
    <name type="scientific">marine sediment metagenome</name>
    <dbReference type="NCBI Taxonomy" id="412755"/>
    <lineage>
        <taxon>unclassified sequences</taxon>
        <taxon>metagenomes</taxon>
        <taxon>ecological metagenomes</taxon>
    </lineage>
</organism>
<evidence type="ECO:0000256" key="1">
    <source>
        <dbReference type="ARBA" id="ARBA00010203"/>
    </source>
</evidence>
<keyword evidence="3" id="KW-0489">Methyltransferase</keyword>
<gene>
    <name evidence="10" type="ORF">S12H4_17906</name>
</gene>
<feature type="non-terminal residue" evidence="10">
    <location>
        <position position="99"/>
    </location>
</feature>
<evidence type="ECO:0000256" key="7">
    <source>
        <dbReference type="ARBA" id="ARBA00023125"/>
    </source>
</evidence>
<dbReference type="GO" id="GO:0032259">
    <property type="term" value="P:methylation"/>
    <property type="evidence" value="ECO:0007669"/>
    <property type="project" value="UniProtKB-KW"/>
</dbReference>
<dbReference type="Pfam" id="PF01555">
    <property type="entry name" value="N6_N4_Mtase"/>
    <property type="match status" value="1"/>
</dbReference>
<proteinExistence type="inferred from homology"/>
<keyword evidence="7" id="KW-0238">DNA-binding</keyword>
<dbReference type="PROSITE" id="PS00093">
    <property type="entry name" value="N4_MTASE"/>
    <property type="match status" value="1"/>
</dbReference>
<comment type="caution">
    <text evidence="10">The sequence shown here is derived from an EMBL/GenBank/DDBJ whole genome shotgun (WGS) entry which is preliminary data.</text>
</comment>
<dbReference type="EMBL" id="BARW01008798">
    <property type="protein sequence ID" value="GAI87369.1"/>
    <property type="molecule type" value="Genomic_DNA"/>
</dbReference>
<dbReference type="InterPro" id="IPR002941">
    <property type="entry name" value="DNA_methylase_N4/N6"/>
</dbReference>
<comment type="similarity">
    <text evidence="1">Belongs to the N(4)/N(6)-methyltransferase family. N(4) subfamily.</text>
</comment>
<evidence type="ECO:0000256" key="2">
    <source>
        <dbReference type="ARBA" id="ARBA00012185"/>
    </source>
</evidence>
<protein>
    <recommendedName>
        <fullName evidence="2">site-specific DNA-methyltransferase (cytosine-N(4)-specific)</fullName>
        <ecNumber evidence="2">2.1.1.113</ecNumber>
    </recommendedName>
</protein>
<dbReference type="GO" id="GO:0009307">
    <property type="term" value="P:DNA restriction-modification system"/>
    <property type="evidence" value="ECO:0007669"/>
    <property type="project" value="UniProtKB-KW"/>
</dbReference>
<evidence type="ECO:0000256" key="6">
    <source>
        <dbReference type="ARBA" id="ARBA00022747"/>
    </source>
</evidence>
<dbReference type="SUPFAM" id="SSF53335">
    <property type="entry name" value="S-adenosyl-L-methionine-dependent methyltransferases"/>
    <property type="match status" value="1"/>
</dbReference>
<comment type="catalytic activity">
    <reaction evidence="8">
        <text>a 2'-deoxycytidine in DNA + S-adenosyl-L-methionine = an N(4)-methyl-2'-deoxycytidine in DNA + S-adenosyl-L-homocysteine + H(+)</text>
        <dbReference type="Rhea" id="RHEA:16857"/>
        <dbReference type="Rhea" id="RHEA-COMP:11369"/>
        <dbReference type="Rhea" id="RHEA-COMP:13674"/>
        <dbReference type="ChEBI" id="CHEBI:15378"/>
        <dbReference type="ChEBI" id="CHEBI:57856"/>
        <dbReference type="ChEBI" id="CHEBI:59789"/>
        <dbReference type="ChEBI" id="CHEBI:85452"/>
        <dbReference type="ChEBI" id="CHEBI:137933"/>
        <dbReference type="EC" id="2.1.1.113"/>
    </reaction>
</comment>
<dbReference type="GO" id="GO:0003677">
    <property type="term" value="F:DNA binding"/>
    <property type="evidence" value="ECO:0007669"/>
    <property type="project" value="UniProtKB-KW"/>
</dbReference>
<dbReference type="InterPro" id="IPR029063">
    <property type="entry name" value="SAM-dependent_MTases_sf"/>
</dbReference>
<reference evidence="10" key="1">
    <citation type="journal article" date="2014" name="Front. Microbiol.">
        <title>High frequency of phylogenetically diverse reductive dehalogenase-homologous genes in deep subseafloor sedimentary metagenomes.</title>
        <authorList>
            <person name="Kawai M."/>
            <person name="Futagami T."/>
            <person name="Toyoda A."/>
            <person name="Takaki Y."/>
            <person name="Nishi S."/>
            <person name="Hori S."/>
            <person name="Arai W."/>
            <person name="Tsubouchi T."/>
            <person name="Morono Y."/>
            <person name="Uchiyama I."/>
            <person name="Ito T."/>
            <person name="Fujiyama A."/>
            <person name="Inagaki F."/>
            <person name="Takami H."/>
        </authorList>
    </citation>
    <scope>NUCLEOTIDE SEQUENCE</scope>
    <source>
        <strain evidence="10">Expedition CK06-06</strain>
    </source>
</reference>
<name>X1U4Y3_9ZZZZ</name>
<evidence type="ECO:0000313" key="10">
    <source>
        <dbReference type="EMBL" id="GAI87369.1"/>
    </source>
</evidence>
<dbReference type="EC" id="2.1.1.113" evidence="2"/>
<evidence type="ECO:0000256" key="8">
    <source>
        <dbReference type="ARBA" id="ARBA00049120"/>
    </source>
</evidence>
<feature type="domain" description="DNA methylase N-4/N-6" evidence="9">
    <location>
        <begin position="25"/>
        <end position="98"/>
    </location>
</feature>
<keyword evidence="6" id="KW-0680">Restriction system</keyword>
<dbReference type="GO" id="GO:0008170">
    <property type="term" value="F:N-methyltransferase activity"/>
    <property type="evidence" value="ECO:0007669"/>
    <property type="project" value="InterPro"/>
</dbReference>
<accession>X1U4Y3</accession>
<dbReference type="InterPro" id="IPR017985">
    <property type="entry name" value="MeTrfase_CN4_CS"/>
</dbReference>
<dbReference type="GO" id="GO:0015667">
    <property type="term" value="F:site-specific DNA-methyltransferase (cytosine-N4-specific) activity"/>
    <property type="evidence" value="ECO:0007669"/>
    <property type="project" value="UniProtKB-EC"/>
</dbReference>
<evidence type="ECO:0000256" key="5">
    <source>
        <dbReference type="ARBA" id="ARBA00022691"/>
    </source>
</evidence>
<evidence type="ECO:0000256" key="3">
    <source>
        <dbReference type="ARBA" id="ARBA00022603"/>
    </source>
</evidence>
<dbReference type="Gene3D" id="3.40.50.150">
    <property type="entry name" value="Vaccinia Virus protein VP39"/>
    <property type="match status" value="1"/>
</dbReference>
<keyword evidence="4" id="KW-0808">Transferase</keyword>
<dbReference type="PRINTS" id="PR00508">
    <property type="entry name" value="S21N4MTFRASE"/>
</dbReference>